<dbReference type="AlphaFoldDB" id="A0AAD7JAB2"/>
<accession>A0AAD7JAB2</accession>
<keyword evidence="2" id="KW-1185">Reference proteome</keyword>
<comment type="caution">
    <text evidence="1">The sequence shown here is derived from an EMBL/GenBank/DDBJ whole genome shotgun (WGS) entry which is preliminary data.</text>
</comment>
<sequence>MSIDRAVFTDYLCCISSLIRRLDHRILAQRDTSHLKFVLITELFKNLQAPFLKAPTVTRVIEITAQLVHHTLHEDGFLGIFDMLSEISTLCCLLYARKESPHVFVAAATLGRVEDLQELEAILQVMPFRVEWVFAALEHLQQSLPDERRESSEDGGRWDSSTTFAVRSLLQFLILSDAGNFPNQPSEDAMNMIVSALLVPLPADISFAAFLVLCKTRTGSLSSITRQKSSVWKHLGRVALAYPRGASRYITLGAHLANITEWKPFMQSELCTWINVLTAVSRWQWGKNTEGAGTETYLTQFVSVVRSIWVLDFPSDHERLLDSTNTSWIFAIAALSKAWQSFDFSLEDFFPLTRCTVSQCSP</sequence>
<protein>
    <submittedName>
        <fullName evidence="1">Uncharacterized protein</fullName>
    </submittedName>
</protein>
<reference evidence="1" key="1">
    <citation type="submission" date="2023-03" db="EMBL/GenBank/DDBJ databases">
        <title>Massive genome expansion in bonnet fungi (Mycena s.s.) driven by repeated elements and novel gene families across ecological guilds.</title>
        <authorList>
            <consortium name="Lawrence Berkeley National Laboratory"/>
            <person name="Harder C.B."/>
            <person name="Miyauchi S."/>
            <person name="Viragh M."/>
            <person name="Kuo A."/>
            <person name="Thoen E."/>
            <person name="Andreopoulos B."/>
            <person name="Lu D."/>
            <person name="Skrede I."/>
            <person name="Drula E."/>
            <person name="Henrissat B."/>
            <person name="Morin E."/>
            <person name="Kohler A."/>
            <person name="Barry K."/>
            <person name="LaButti K."/>
            <person name="Morin E."/>
            <person name="Salamov A."/>
            <person name="Lipzen A."/>
            <person name="Mereny Z."/>
            <person name="Hegedus B."/>
            <person name="Baldrian P."/>
            <person name="Stursova M."/>
            <person name="Weitz H."/>
            <person name="Taylor A."/>
            <person name="Grigoriev I.V."/>
            <person name="Nagy L.G."/>
            <person name="Martin F."/>
            <person name="Kauserud H."/>
        </authorList>
    </citation>
    <scope>NUCLEOTIDE SEQUENCE</scope>
    <source>
        <strain evidence="1">CBHHK182m</strain>
    </source>
</reference>
<dbReference type="EMBL" id="JARKIB010000039">
    <property type="protein sequence ID" value="KAJ7759589.1"/>
    <property type="molecule type" value="Genomic_DNA"/>
</dbReference>
<evidence type="ECO:0000313" key="1">
    <source>
        <dbReference type="EMBL" id="KAJ7759589.1"/>
    </source>
</evidence>
<evidence type="ECO:0000313" key="2">
    <source>
        <dbReference type="Proteomes" id="UP001215598"/>
    </source>
</evidence>
<dbReference type="Proteomes" id="UP001215598">
    <property type="component" value="Unassembled WGS sequence"/>
</dbReference>
<proteinExistence type="predicted"/>
<gene>
    <name evidence="1" type="ORF">B0H16DRAFT_594959</name>
</gene>
<organism evidence="1 2">
    <name type="scientific">Mycena metata</name>
    <dbReference type="NCBI Taxonomy" id="1033252"/>
    <lineage>
        <taxon>Eukaryota</taxon>
        <taxon>Fungi</taxon>
        <taxon>Dikarya</taxon>
        <taxon>Basidiomycota</taxon>
        <taxon>Agaricomycotina</taxon>
        <taxon>Agaricomycetes</taxon>
        <taxon>Agaricomycetidae</taxon>
        <taxon>Agaricales</taxon>
        <taxon>Marasmiineae</taxon>
        <taxon>Mycenaceae</taxon>
        <taxon>Mycena</taxon>
    </lineage>
</organism>
<name>A0AAD7JAB2_9AGAR</name>